<reference evidence="1" key="1">
    <citation type="submission" date="2016-05" db="EMBL/GenBank/DDBJ databases">
        <authorList>
            <person name="Lavstsen T."/>
            <person name="Jespersen J.S."/>
        </authorList>
    </citation>
    <scope>NUCLEOTIDE SEQUENCE</scope>
    <source>
        <tissue evidence="1">Brain</tissue>
    </source>
</reference>
<protein>
    <submittedName>
        <fullName evidence="1">von Willebrand factor D and EGF domains</fullName>
    </submittedName>
</protein>
<name>A0A1A8SAP5_9TELE</name>
<dbReference type="EMBL" id="HAEI01012932">
    <property type="protein sequence ID" value="SBS15401.1"/>
    <property type="molecule type" value="Transcribed_RNA"/>
</dbReference>
<sequence length="69" mass="8172">FFRSSFQFRKISFITEKLRESGSSSEELTVNIIRLPPLWSQFLVHILKLSRSNLKCDQTSKLKSFLFFL</sequence>
<evidence type="ECO:0000313" key="1">
    <source>
        <dbReference type="EMBL" id="SBS15401.1"/>
    </source>
</evidence>
<accession>A0A1A8SAP5</accession>
<feature type="non-terminal residue" evidence="1">
    <location>
        <position position="1"/>
    </location>
</feature>
<proteinExistence type="predicted"/>
<organism evidence="1">
    <name type="scientific">Nothobranchius rachovii</name>
    <name type="common">bluefin notho</name>
    <dbReference type="NCBI Taxonomy" id="451742"/>
    <lineage>
        <taxon>Eukaryota</taxon>
        <taxon>Metazoa</taxon>
        <taxon>Chordata</taxon>
        <taxon>Craniata</taxon>
        <taxon>Vertebrata</taxon>
        <taxon>Euteleostomi</taxon>
        <taxon>Actinopterygii</taxon>
        <taxon>Neopterygii</taxon>
        <taxon>Teleostei</taxon>
        <taxon>Neoteleostei</taxon>
        <taxon>Acanthomorphata</taxon>
        <taxon>Ovalentaria</taxon>
        <taxon>Atherinomorphae</taxon>
        <taxon>Cyprinodontiformes</taxon>
        <taxon>Nothobranchiidae</taxon>
        <taxon>Nothobranchius</taxon>
    </lineage>
</organism>
<dbReference type="AlphaFoldDB" id="A0A1A8SAP5"/>
<feature type="non-terminal residue" evidence="1">
    <location>
        <position position="69"/>
    </location>
</feature>
<reference evidence="1" key="2">
    <citation type="submission" date="2016-06" db="EMBL/GenBank/DDBJ databases">
        <title>The genome of a short-lived fish provides insights into sex chromosome evolution and the genetic control of aging.</title>
        <authorList>
            <person name="Reichwald K."/>
            <person name="Felder M."/>
            <person name="Petzold A."/>
            <person name="Koch P."/>
            <person name="Groth M."/>
            <person name="Platzer M."/>
        </authorList>
    </citation>
    <scope>NUCLEOTIDE SEQUENCE</scope>
    <source>
        <tissue evidence="1">Brain</tissue>
    </source>
</reference>
<gene>
    <name evidence="1" type="primary">VWDE</name>
</gene>